<dbReference type="Proteomes" id="UP000079169">
    <property type="component" value="Unplaced"/>
</dbReference>
<reference evidence="3" key="1">
    <citation type="submission" date="2025-08" db="UniProtKB">
        <authorList>
            <consortium name="RefSeq"/>
        </authorList>
    </citation>
    <scope>IDENTIFICATION</scope>
</reference>
<feature type="region of interest" description="Disordered" evidence="1">
    <location>
        <begin position="141"/>
        <end position="162"/>
    </location>
</feature>
<proteinExistence type="predicted"/>
<sequence>MNEFGIERKMEFVDEKYEESSEARDALNREKFLVPTKIRAIKKTGGEDSSIPGDSQQLGPPMDGTPETNPLYMNGNSVYSGSDEAKYNGATNNNNNENIKQDGGEEYVEMTINEIINGKVRDNNNDNEIINGKVRDNNNDNEIINGKVRDNSNDNEIINGKVRDKSNDNEIINGKVRDKSSNR</sequence>
<gene>
    <name evidence="3" type="primary">LOC113470241</name>
</gene>
<evidence type="ECO:0000313" key="3">
    <source>
        <dbReference type="RefSeq" id="XP_026684322.1"/>
    </source>
</evidence>
<evidence type="ECO:0000313" key="2">
    <source>
        <dbReference type="Proteomes" id="UP000079169"/>
    </source>
</evidence>
<dbReference type="AlphaFoldDB" id="A0A3Q0J772"/>
<name>A0A3Q0J772_DIACI</name>
<feature type="region of interest" description="Disordered" evidence="1">
    <location>
        <begin position="41"/>
        <end position="101"/>
    </location>
</feature>
<evidence type="ECO:0000256" key="1">
    <source>
        <dbReference type="SAM" id="MobiDB-lite"/>
    </source>
</evidence>
<organism evidence="2 3">
    <name type="scientific">Diaphorina citri</name>
    <name type="common">Asian citrus psyllid</name>
    <dbReference type="NCBI Taxonomy" id="121845"/>
    <lineage>
        <taxon>Eukaryota</taxon>
        <taxon>Metazoa</taxon>
        <taxon>Ecdysozoa</taxon>
        <taxon>Arthropoda</taxon>
        <taxon>Hexapoda</taxon>
        <taxon>Insecta</taxon>
        <taxon>Pterygota</taxon>
        <taxon>Neoptera</taxon>
        <taxon>Paraneoptera</taxon>
        <taxon>Hemiptera</taxon>
        <taxon>Sternorrhyncha</taxon>
        <taxon>Psylloidea</taxon>
        <taxon>Psyllidae</taxon>
        <taxon>Diaphorininae</taxon>
        <taxon>Diaphorina</taxon>
    </lineage>
</organism>
<accession>A0A3Q0J772</accession>
<dbReference type="KEGG" id="dci:113470241"/>
<protein>
    <submittedName>
        <fullName evidence="3">Uncharacterized protein</fullName>
    </submittedName>
</protein>
<dbReference type="GeneID" id="113470241"/>
<keyword evidence="2" id="KW-1185">Reference proteome</keyword>
<dbReference type="PaxDb" id="121845-A0A3Q0J772"/>
<feature type="non-terminal residue" evidence="3">
    <location>
        <position position="183"/>
    </location>
</feature>
<dbReference type="RefSeq" id="XP_026684322.1">
    <property type="nucleotide sequence ID" value="XM_026828521.1"/>
</dbReference>